<proteinExistence type="predicted"/>
<feature type="non-terminal residue" evidence="4">
    <location>
        <position position="2113"/>
    </location>
</feature>
<name>A0A813JMD6_POLGL</name>
<comment type="caution">
    <text evidence="4">The sequence shown here is derived from an EMBL/GenBank/DDBJ whole genome shotgun (WGS) entry which is preliminary data.</text>
</comment>
<feature type="compositionally biased region" description="Acidic residues" evidence="2">
    <location>
        <begin position="1369"/>
        <end position="1397"/>
    </location>
</feature>
<evidence type="ECO:0000256" key="3">
    <source>
        <dbReference type="SAM" id="Phobius"/>
    </source>
</evidence>
<keyword evidence="3" id="KW-1133">Transmembrane helix</keyword>
<accession>A0A813JMD6</accession>
<feature type="region of interest" description="Disordered" evidence="2">
    <location>
        <begin position="1248"/>
        <end position="1285"/>
    </location>
</feature>
<feature type="region of interest" description="Disordered" evidence="2">
    <location>
        <begin position="1368"/>
        <end position="1443"/>
    </location>
</feature>
<dbReference type="PANTHER" id="PTHR33050">
    <property type="entry name" value="REVERSE TRANSCRIPTASE DOMAIN-CONTAINING PROTEIN"/>
    <property type="match status" value="1"/>
</dbReference>
<feature type="coiled-coil region" evidence="1">
    <location>
        <begin position="50"/>
        <end position="77"/>
    </location>
</feature>
<feature type="region of interest" description="Disordered" evidence="2">
    <location>
        <begin position="77"/>
        <end position="112"/>
    </location>
</feature>
<feature type="compositionally biased region" description="Gly residues" evidence="2">
    <location>
        <begin position="1272"/>
        <end position="1285"/>
    </location>
</feature>
<evidence type="ECO:0000256" key="1">
    <source>
        <dbReference type="SAM" id="Coils"/>
    </source>
</evidence>
<evidence type="ECO:0000256" key="2">
    <source>
        <dbReference type="SAM" id="MobiDB-lite"/>
    </source>
</evidence>
<feature type="compositionally biased region" description="Basic and acidic residues" evidence="2">
    <location>
        <begin position="1319"/>
        <end position="1338"/>
    </location>
</feature>
<dbReference type="InterPro" id="IPR052055">
    <property type="entry name" value="Hepadnavirus_pol/RT"/>
</dbReference>
<gene>
    <name evidence="4" type="ORF">PGLA2088_LOCUS21984</name>
</gene>
<protein>
    <submittedName>
        <fullName evidence="4">Uncharacterized protein</fullName>
    </submittedName>
</protein>
<dbReference type="Proteomes" id="UP000626109">
    <property type="component" value="Unassembled WGS sequence"/>
</dbReference>
<evidence type="ECO:0000313" key="5">
    <source>
        <dbReference type="Proteomes" id="UP000626109"/>
    </source>
</evidence>
<dbReference type="EMBL" id="CAJNNW010025871">
    <property type="protein sequence ID" value="CAE8680573.1"/>
    <property type="molecule type" value="Genomic_DNA"/>
</dbReference>
<dbReference type="PANTHER" id="PTHR33050:SF7">
    <property type="entry name" value="RIBONUCLEASE H"/>
    <property type="match status" value="1"/>
</dbReference>
<keyword evidence="3" id="KW-0472">Membrane</keyword>
<feature type="region of interest" description="Disordered" evidence="2">
    <location>
        <begin position="1319"/>
        <end position="1346"/>
    </location>
</feature>
<reference evidence="4" key="1">
    <citation type="submission" date="2021-02" db="EMBL/GenBank/DDBJ databases">
        <authorList>
            <person name="Dougan E. K."/>
            <person name="Rhodes N."/>
            <person name="Thang M."/>
            <person name="Chan C."/>
        </authorList>
    </citation>
    <scope>NUCLEOTIDE SEQUENCE</scope>
</reference>
<feature type="compositionally biased region" description="Acidic residues" evidence="2">
    <location>
        <begin position="100"/>
        <end position="110"/>
    </location>
</feature>
<evidence type="ECO:0000313" key="4">
    <source>
        <dbReference type="EMBL" id="CAE8680573.1"/>
    </source>
</evidence>
<feature type="transmembrane region" description="Helical" evidence="3">
    <location>
        <begin position="22"/>
        <end position="45"/>
    </location>
</feature>
<organism evidence="4 5">
    <name type="scientific">Polarella glacialis</name>
    <name type="common">Dinoflagellate</name>
    <dbReference type="NCBI Taxonomy" id="89957"/>
    <lineage>
        <taxon>Eukaryota</taxon>
        <taxon>Sar</taxon>
        <taxon>Alveolata</taxon>
        <taxon>Dinophyceae</taxon>
        <taxon>Suessiales</taxon>
        <taxon>Suessiaceae</taxon>
        <taxon>Polarella</taxon>
    </lineage>
</organism>
<keyword evidence="1" id="KW-0175">Coiled coil</keyword>
<sequence>ANAHEGSEHTAHPESRRALGKALTMTCFVPWIICWVAYSILHWSYPIDSRRIKQEKQEELEEELRLQKLELEDVSVSKKSEPTTLSSRSGRRCNSPEVQGQEEEETEEGEPSSRIIVVLEASLEREEEQVFLAECNAVHACVRPEAFLQDFESECLRGAEITAGSWPLRQLGRSACHRPQEHQALWIQAEGLPVVTNSGPSLCVPAFALGFSFVYSVQHVMDAALRASRFWDPEVLAACSDLSDEDLELIVSDLGFAQPGYYTAELREHIALAESFALRSQRHFANASETELAWRAFLHCKRRKVVQEEVEHRQLRERPPPGSARVAKWPSRMTRRLRRAGEDPAQRTAIEAKERARWAARLARIIVEARLPAAVDPAGALVPEAMLRRVARGRRATTLHSRVKTWEKAREWWLRTFSRAWPSSVQQVLGYLEDRLAEPCARTVPDSFHKAFMFVGAAGEVAPGDRLSMRPAVLNWLEEAATTLSAATRPTKKARQLPVRLVIAWERSVMDTSLPTFIRGCAWYKLAKLWGGMRSSDPQGLPPAKVKLAYIEQPGWLISGFGLWKDMGTAADNLDRDFWLPRPTVDLQGCVRNVATYAHASAMTQALSQLLQYETTGGTRLLLPSGRSIGASLFWTEHSERATINTWARACEVPEDVRKMMCRWQPSCEEGYLRNLRRLIESAQLKIASAIRIAIAGGEDILDEAQALVDLEDHWEMNWEHTEAELKDQVFRLTHFCSSFETDFVSAGLEEAVADTFLGIAASEEAEQQAFVDADIAGSVDGLLPEVSEDEGAGEKEVVPAGGHLGKYFVSITGAARKRRLHLGGECWRIPGRDYGEFERFEGVIPAQDKYRAICKQCFPSGVVAQADDEESPSDGSSETSIHRVCMCFDHFCRGTLGRSVRIALHQLCRVDELGWSSAKLVISEYPESGRFCDFRISGIRHSGALATSTSAAFHAVSCMCACASTTSVVALLAGELWGSSVTPETNGKRCYASFGSVAKVPLWAEVLEAQGRLDSDLMAPLDGKAVPLLVQARLALKGYTSISVFALVEDSRAAFREFLRNDLQLAADVDPASRFATAAMVAYWEAAKTRFEKRNQADADASAARLPKTVPRIEHLELRTKFAQMHYEIKDKVNVFERIGHLWVFSKLKFPNKDFLRTFSVRDFDDLSDFLCGEEVAGLKAKDESGYTVAAPSLELVLAYDFQIRKEMVRRINAGAEASEALKLAKVDIAIKERFFTTPCGLQALASGSGGNRGRSRERYRGRQANQGRQNGQGRGGWQGGSGGSGGNWSGCHLMEPSLWQYLHVNFKLRHLFAGDHGNRSVKERPSTLLGKKEGNALKKSRRRRQLRAIVRWTKRKQVVLKPREVLEEQEGREEQEVESDAEPPGLVDDESEDKEDGSAAEHSQRQAPPSSSGEEEEREETFQGVTASDHTRLGGVGSPIRVATKGTTRSLHDGGGLCSPGRWPPSRRTLPGTLFDPIRACFVKGLRRWESRVKGEQGGVDKAFAKLACGGFSESPFRLEAVQVKKDLDDILRSKSLEPSPRVGDRETTIAYRRLQATLAAARDPDWKYLEELAAKGVAIGVGVELPRTPCIYEEKKAWKLKEIVEEPEQVWLTVASLGAVLKEEGSEEVRVLYDGANQVGTNNRIRVRDRMSFPGIGDLDALIREAQDAEGSPRFGIVYDISKAHRLVPVRVEDWGLQAFALDDDLEHLYLYTTGTFGIASAAYWWSRVSGGIVRVIHYILGKLFYVWKLLYADDGLVLGGGKNQKEGVLLLFLILEVLEIPVAWKKVKGGFCLEWIGYSIEMKNFQVGVNDKKICWVKRWVEERLGDGKVLGRTMKSGLGRLCFLACVLEHIKPFLGPMFAWTAKVAGGSYVALPAAIKILLLWVVKKFDDFHMRPCKALPIISGEAFRLDAKAQGDLACIGGWESFGGVSTMQARWISVRLTKQQIPWAFSKGEPFKTVASLELLGVLISVLLFIKDAPWRESIAMLTFTAYTDNKGNGHLLNKLMTTKFPLSIILIEVAEQLWAANAEMNLQRVPREQNEEADSLTNEEFGGFSLANRIVVDFDNLPLLVLPGLMAAAGGMYREGTPNVLKHRENTKRAKVRDSDPW</sequence>
<keyword evidence="3" id="KW-0812">Transmembrane</keyword>